<feature type="transmembrane region" description="Helical" evidence="1">
    <location>
        <begin position="12"/>
        <end position="33"/>
    </location>
</feature>
<evidence type="ECO:0000313" key="4">
    <source>
        <dbReference type="Proteomes" id="UP000595224"/>
    </source>
</evidence>
<feature type="transmembrane region" description="Helical" evidence="1">
    <location>
        <begin position="53"/>
        <end position="74"/>
    </location>
</feature>
<dbReference type="InterPro" id="IPR026272">
    <property type="entry name" value="SdpI"/>
</dbReference>
<feature type="transmembrane region" description="Helical" evidence="1">
    <location>
        <begin position="192"/>
        <end position="211"/>
    </location>
</feature>
<keyword evidence="1" id="KW-1133">Transmembrane helix</keyword>
<dbReference type="KEGG" id="tper:IWA51_04015"/>
<accession>A0A7T3RES0</accession>
<keyword evidence="1" id="KW-0812">Transmembrane</keyword>
<feature type="transmembrane region" description="Helical" evidence="1">
    <location>
        <begin position="94"/>
        <end position="113"/>
    </location>
</feature>
<sequence>MENNNENKKPYLALMFITTAVCFMPMLFGLAAWNNLPESIVVHFNFNNEPDNFAPKWVTVFILPALMAAMNILYHLLIEKSAKGQKMPAGLKLVLKWLAPVLCLVVSALVYAYTLGNFINISGILIPVVGLVFAAVGNYIPKMNSSAINLTGLDKSDSEGITKAKRVVGILFVAAGVLNFACGFFYFGRYVFMASLPVLLLGAVFAPFFLVKRSSRK</sequence>
<feature type="transmembrane region" description="Helical" evidence="1">
    <location>
        <begin position="167"/>
        <end position="186"/>
    </location>
</feature>
<dbReference type="Proteomes" id="UP000595224">
    <property type="component" value="Chromosome"/>
</dbReference>
<keyword evidence="4" id="KW-1185">Reference proteome</keyword>
<protein>
    <submittedName>
        <fullName evidence="3">DUF1648 domain-containing protein</fullName>
    </submittedName>
</protein>
<dbReference type="PANTHER" id="PTHR37810:SF5">
    <property type="entry name" value="IMMUNITY PROTEIN SDPI"/>
    <property type="match status" value="1"/>
</dbReference>
<feature type="domain" description="DUF1648" evidence="2">
    <location>
        <begin position="21"/>
        <end position="67"/>
    </location>
</feature>
<evidence type="ECO:0000256" key="1">
    <source>
        <dbReference type="SAM" id="Phobius"/>
    </source>
</evidence>
<dbReference type="InterPro" id="IPR012867">
    <property type="entry name" value="DUF1648"/>
</dbReference>
<name>A0A7T3RES0_9SPIR</name>
<dbReference type="EMBL" id="CP064936">
    <property type="protein sequence ID" value="QQA01784.1"/>
    <property type="molecule type" value="Genomic_DNA"/>
</dbReference>
<proteinExistence type="predicted"/>
<dbReference type="Pfam" id="PF07853">
    <property type="entry name" value="DUF1648"/>
    <property type="match status" value="1"/>
</dbReference>
<dbReference type="PIRSF" id="PIRSF038959">
    <property type="entry name" value="SdpI"/>
    <property type="match status" value="1"/>
</dbReference>
<dbReference type="GO" id="GO:0009636">
    <property type="term" value="P:response to toxic substance"/>
    <property type="evidence" value="ECO:0007669"/>
    <property type="project" value="TreeGrafter"/>
</dbReference>
<keyword evidence="1" id="KW-0472">Membrane</keyword>
<dbReference type="RefSeq" id="WP_198443325.1">
    <property type="nucleotide sequence ID" value="NZ_CBCSHE010000002.1"/>
</dbReference>
<dbReference type="PANTHER" id="PTHR37810">
    <property type="entry name" value="IMMUNITY PROTEIN SDPI"/>
    <property type="match status" value="1"/>
</dbReference>
<organism evidence="3 4">
    <name type="scientific">Treponema peruense</name>
    <dbReference type="NCBI Taxonomy" id="2787628"/>
    <lineage>
        <taxon>Bacteria</taxon>
        <taxon>Pseudomonadati</taxon>
        <taxon>Spirochaetota</taxon>
        <taxon>Spirochaetia</taxon>
        <taxon>Spirochaetales</taxon>
        <taxon>Treponemataceae</taxon>
        <taxon>Treponema</taxon>
    </lineage>
</organism>
<gene>
    <name evidence="3" type="ORF">IWA51_04015</name>
</gene>
<evidence type="ECO:0000313" key="3">
    <source>
        <dbReference type="EMBL" id="QQA01784.1"/>
    </source>
</evidence>
<reference evidence="3 4" key="1">
    <citation type="submission" date="2020-11" db="EMBL/GenBank/DDBJ databases">
        <title>Treponema Peruensis nv. sp., first commensal Treponema isolated from human feces.</title>
        <authorList>
            <person name="Belkhou C."/>
            <person name="Raes J."/>
        </authorList>
    </citation>
    <scope>NUCLEOTIDE SEQUENCE [LARGE SCALE GENOMIC DNA]</scope>
    <source>
        <strain evidence="3 4">RCC2812</strain>
    </source>
</reference>
<dbReference type="AlphaFoldDB" id="A0A7T3RES0"/>
<feature type="transmembrane region" description="Helical" evidence="1">
    <location>
        <begin position="119"/>
        <end position="140"/>
    </location>
</feature>
<evidence type="ECO:0000259" key="2">
    <source>
        <dbReference type="Pfam" id="PF07853"/>
    </source>
</evidence>